<sequence>MMARNNSLDSVEKARLLRGLAFRVHRKQPCPEALAEMLGEESRGGRHRIFSAALDLISEEGVLPALQAIDLIGDEAAAIMAAVLDANDHRLLSAALGRLADHIERTA</sequence>
<name>H8FUQ8_MAGML</name>
<accession>H8FUQ8</accession>
<evidence type="ECO:0000313" key="1">
    <source>
        <dbReference type="EMBL" id="CCG42096.1"/>
    </source>
</evidence>
<evidence type="ECO:0000313" key="2">
    <source>
        <dbReference type="Proteomes" id="UP000004169"/>
    </source>
</evidence>
<gene>
    <name evidence="1" type="ORF">PHAMO_320065</name>
</gene>
<dbReference type="RefSeq" id="WP_002729688.1">
    <property type="nucleotide sequence ID" value="NZ_CAHP01000026.1"/>
</dbReference>
<dbReference type="AlphaFoldDB" id="H8FUQ8"/>
<reference evidence="1 2" key="1">
    <citation type="journal article" date="2012" name="J. Bacteriol.">
        <title>Draft Genome Sequence of the Purple Photosynthetic Bacterium Phaeospirillum molischianum DSM120, a Particularly Versatile Bacterium.</title>
        <authorList>
            <person name="Duquesne K."/>
            <person name="Prima V."/>
            <person name="Ji B."/>
            <person name="Rouy Z."/>
            <person name="Medigue C."/>
            <person name="Talla E."/>
            <person name="Sturgis J.N."/>
        </authorList>
    </citation>
    <scope>NUCLEOTIDE SEQUENCE [LARGE SCALE GENOMIC DNA]</scope>
    <source>
        <strain evidence="2">DSM120</strain>
    </source>
</reference>
<protein>
    <submittedName>
        <fullName evidence="1">Uncharacterized protein</fullName>
    </submittedName>
</protein>
<dbReference type="EMBL" id="CAHP01000026">
    <property type="protein sequence ID" value="CCG42096.1"/>
    <property type="molecule type" value="Genomic_DNA"/>
</dbReference>
<dbReference type="Proteomes" id="UP000004169">
    <property type="component" value="Unassembled WGS sequence"/>
</dbReference>
<dbReference type="OrthoDB" id="7356936at2"/>
<dbReference type="eggNOG" id="ENOG50345Y3">
    <property type="taxonomic scope" value="Bacteria"/>
</dbReference>
<organism evidence="1 2">
    <name type="scientific">Magnetospirillum molischianum DSM 120</name>
    <dbReference type="NCBI Taxonomy" id="1150626"/>
    <lineage>
        <taxon>Bacteria</taxon>
        <taxon>Pseudomonadati</taxon>
        <taxon>Pseudomonadota</taxon>
        <taxon>Alphaproteobacteria</taxon>
        <taxon>Rhodospirillales</taxon>
        <taxon>Rhodospirillaceae</taxon>
        <taxon>Magnetospirillum</taxon>
    </lineage>
</organism>
<proteinExistence type="predicted"/>
<comment type="caution">
    <text evidence="1">The sequence shown here is derived from an EMBL/GenBank/DDBJ whole genome shotgun (WGS) entry which is preliminary data.</text>
</comment>
<dbReference type="STRING" id="1150626.PHAMO_320065"/>
<keyword evidence="2" id="KW-1185">Reference proteome</keyword>